<reference evidence="1" key="2">
    <citation type="submission" date="2020-11" db="EMBL/GenBank/DDBJ databases">
        <authorList>
            <person name="McCartney M.A."/>
            <person name="Auch B."/>
            <person name="Kono T."/>
            <person name="Mallez S."/>
            <person name="Becker A."/>
            <person name="Gohl D.M."/>
            <person name="Silverstein K.A.T."/>
            <person name="Koren S."/>
            <person name="Bechman K.B."/>
            <person name="Herman A."/>
            <person name="Abrahante J.E."/>
            <person name="Garbe J."/>
        </authorList>
    </citation>
    <scope>NUCLEOTIDE SEQUENCE</scope>
    <source>
        <strain evidence="1">Duluth1</strain>
        <tissue evidence="1">Whole animal</tissue>
    </source>
</reference>
<accession>A0A9D4KV98</accession>
<evidence type="ECO:0000313" key="2">
    <source>
        <dbReference type="Proteomes" id="UP000828390"/>
    </source>
</evidence>
<protein>
    <submittedName>
        <fullName evidence="1">Uncharacterized protein</fullName>
    </submittedName>
</protein>
<dbReference type="EMBL" id="JAIWYP010000003">
    <property type="protein sequence ID" value="KAH3846535.1"/>
    <property type="molecule type" value="Genomic_DNA"/>
</dbReference>
<comment type="caution">
    <text evidence="1">The sequence shown here is derived from an EMBL/GenBank/DDBJ whole genome shotgun (WGS) entry which is preliminary data.</text>
</comment>
<sequence>MGLLKDLPKDEDVFDAGLAFPEAGLFLAKDTAHCCCLAFEDDAAEDLTGKR</sequence>
<evidence type="ECO:0000313" key="1">
    <source>
        <dbReference type="EMBL" id="KAH3846535.1"/>
    </source>
</evidence>
<dbReference type="Proteomes" id="UP000828390">
    <property type="component" value="Unassembled WGS sequence"/>
</dbReference>
<organism evidence="1 2">
    <name type="scientific">Dreissena polymorpha</name>
    <name type="common">Zebra mussel</name>
    <name type="synonym">Mytilus polymorpha</name>
    <dbReference type="NCBI Taxonomy" id="45954"/>
    <lineage>
        <taxon>Eukaryota</taxon>
        <taxon>Metazoa</taxon>
        <taxon>Spiralia</taxon>
        <taxon>Lophotrochozoa</taxon>
        <taxon>Mollusca</taxon>
        <taxon>Bivalvia</taxon>
        <taxon>Autobranchia</taxon>
        <taxon>Heteroconchia</taxon>
        <taxon>Euheterodonta</taxon>
        <taxon>Imparidentia</taxon>
        <taxon>Neoheterodontei</taxon>
        <taxon>Myida</taxon>
        <taxon>Dreissenoidea</taxon>
        <taxon>Dreissenidae</taxon>
        <taxon>Dreissena</taxon>
    </lineage>
</organism>
<gene>
    <name evidence="1" type="ORF">DPMN_088837</name>
</gene>
<name>A0A9D4KV98_DREPO</name>
<dbReference type="AlphaFoldDB" id="A0A9D4KV98"/>
<proteinExistence type="predicted"/>
<keyword evidence="2" id="KW-1185">Reference proteome</keyword>
<reference evidence="1" key="1">
    <citation type="journal article" date="2019" name="bioRxiv">
        <title>The Genome of the Zebra Mussel, Dreissena polymorpha: A Resource for Invasive Species Research.</title>
        <authorList>
            <person name="McCartney M.A."/>
            <person name="Auch B."/>
            <person name="Kono T."/>
            <person name="Mallez S."/>
            <person name="Zhang Y."/>
            <person name="Obille A."/>
            <person name="Becker A."/>
            <person name="Abrahante J.E."/>
            <person name="Garbe J."/>
            <person name="Badalamenti J.P."/>
            <person name="Herman A."/>
            <person name="Mangelson H."/>
            <person name="Liachko I."/>
            <person name="Sullivan S."/>
            <person name="Sone E.D."/>
            <person name="Koren S."/>
            <person name="Silverstein K.A.T."/>
            <person name="Beckman K.B."/>
            <person name="Gohl D.M."/>
        </authorList>
    </citation>
    <scope>NUCLEOTIDE SEQUENCE</scope>
    <source>
        <strain evidence="1">Duluth1</strain>
        <tissue evidence="1">Whole animal</tissue>
    </source>
</reference>